<dbReference type="VEuPathDB" id="FungiDB:BO70DRAFT_366733"/>
<dbReference type="GeneID" id="37066647"/>
<sequence length="466" mass="53922">MRRHKALTRGDTLYPGSRPYYHPLRRPHRISRDLSNKEHDAFEDPSWPRRAIRMPPSNRDCDFYPRVRPTSTPNEYGRFGYRIDPGIDVCHEKEFHRKPRSILVKHAHSTNKTVRFREPLVTEYVTDIRDLWYWEDETPETKSTYEQTDDERIVDPGSQPFKFPLGTAVSAVNLVRPHPQPIPEGRTESIYASHWRKMEAEKKKRQQDDEFPARITPNGPAVRPLSSAWEARVAAFKSVPANKTVVTTRSGQPLTNRSLATCYTPKEWLNDEIINEYLDMIIDYLRRTNNNDGRHDTPRFHAFNSFFFTQLQDNGYARVARWAKKAKIGGPDLLKVDKVFIPINRHHHWTLAVVHPAERAIEHFDSLGTRSLYYMMILKVWLRAELGSQYVESEWRLLPSLSPQQDNGSDCGVFLLTTAKAVAVGIEPMAYRARDAILLRRKIVAELVAGGLEDELFPSKDGQLLL</sequence>
<evidence type="ECO:0000256" key="5">
    <source>
        <dbReference type="SAM" id="MobiDB-lite"/>
    </source>
</evidence>
<evidence type="ECO:0000256" key="3">
    <source>
        <dbReference type="ARBA" id="ARBA00022801"/>
    </source>
</evidence>
<dbReference type="PROSITE" id="PS50600">
    <property type="entry name" value="ULP_PROTEASE"/>
    <property type="match status" value="1"/>
</dbReference>
<reference evidence="7 8" key="1">
    <citation type="submission" date="2016-12" db="EMBL/GenBank/DDBJ databases">
        <title>The genomes of Aspergillus section Nigri reveals drivers in fungal speciation.</title>
        <authorList>
            <consortium name="DOE Joint Genome Institute"/>
            <person name="Vesth T.C."/>
            <person name="Nybo J."/>
            <person name="Theobald S."/>
            <person name="Brandl J."/>
            <person name="Frisvad J.C."/>
            <person name="Nielsen K.F."/>
            <person name="Lyhne E.K."/>
            <person name="Kogle M.E."/>
            <person name="Kuo A."/>
            <person name="Riley R."/>
            <person name="Clum A."/>
            <person name="Nolan M."/>
            <person name="Lipzen A."/>
            <person name="Salamov A."/>
            <person name="Henrissat B."/>
            <person name="Wiebenga A."/>
            <person name="De Vries R.P."/>
            <person name="Grigoriev I.V."/>
            <person name="Mortensen U.H."/>
            <person name="Andersen M.R."/>
            <person name="Baker S.E."/>
        </authorList>
    </citation>
    <scope>NUCLEOTIDE SEQUENCE [LARGE SCALE GENOMIC DNA]</scope>
    <source>
        <strain evidence="7 8">CBS 117.55</strain>
    </source>
</reference>
<evidence type="ECO:0000313" key="7">
    <source>
        <dbReference type="EMBL" id="PWY65610.1"/>
    </source>
</evidence>
<accession>A0A317V096</accession>
<dbReference type="SUPFAM" id="SSF54001">
    <property type="entry name" value="Cysteine proteinases"/>
    <property type="match status" value="1"/>
</dbReference>
<dbReference type="Proteomes" id="UP000247233">
    <property type="component" value="Unassembled WGS sequence"/>
</dbReference>
<dbReference type="PANTHER" id="PTHR12606:SF141">
    <property type="entry name" value="GH15225P-RELATED"/>
    <property type="match status" value="1"/>
</dbReference>
<feature type="domain" description="Ubiquitin-like protease family profile" evidence="6">
    <location>
        <begin position="244"/>
        <end position="422"/>
    </location>
</feature>
<dbReference type="Pfam" id="PF02902">
    <property type="entry name" value="Peptidase_C48"/>
    <property type="match status" value="1"/>
</dbReference>
<keyword evidence="4" id="KW-0788">Thiol protease</keyword>
<dbReference type="OrthoDB" id="1939479at2759"/>
<dbReference type="STRING" id="1448321.A0A317V096"/>
<dbReference type="PANTHER" id="PTHR12606">
    <property type="entry name" value="SENTRIN/SUMO-SPECIFIC PROTEASE"/>
    <property type="match status" value="1"/>
</dbReference>
<evidence type="ECO:0000313" key="8">
    <source>
        <dbReference type="Proteomes" id="UP000247233"/>
    </source>
</evidence>
<protein>
    <submittedName>
        <fullName evidence="7">Cysteine proteinase</fullName>
    </submittedName>
</protein>
<dbReference type="AlphaFoldDB" id="A0A317V096"/>
<evidence type="ECO:0000256" key="1">
    <source>
        <dbReference type="ARBA" id="ARBA00005234"/>
    </source>
</evidence>
<feature type="region of interest" description="Disordered" evidence="5">
    <location>
        <begin position="1"/>
        <end position="24"/>
    </location>
</feature>
<dbReference type="GO" id="GO:0016929">
    <property type="term" value="F:deSUMOylase activity"/>
    <property type="evidence" value="ECO:0007669"/>
    <property type="project" value="TreeGrafter"/>
</dbReference>
<organism evidence="7 8">
    <name type="scientific">Aspergillus heteromorphus CBS 117.55</name>
    <dbReference type="NCBI Taxonomy" id="1448321"/>
    <lineage>
        <taxon>Eukaryota</taxon>
        <taxon>Fungi</taxon>
        <taxon>Dikarya</taxon>
        <taxon>Ascomycota</taxon>
        <taxon>Pezizomycotina</taxon>
        <taxon>Eurotiomycetes</taxon>
        <taxon>Eurotiomycetidae</taxon>
        <taxon>Eurotiales</taxon>
        <taxon>Aspergillaceae</taxon>
        <taxon>Aspergillus</taxon>
        <taxon>Aspergillus subgen. Circumdati</taxon>
    </lineage>
</organism>
<dbReference type="GO" id="GO:0005634">
    <property type="term" value="C:nucleus"/>
    <property type="evidence" value="ECO:0007669"/>
    <property type="project" value="TreeGrafter"/>
</dbReference>
<dbReference type="GO" id="GO:0006508">
    <property type="term" value="P:proteolysis"/>
    <property type="evidence" value="ECO:0007669"/>
    <property type="project" value="UniProtKB-KW"/>
</dbReference>
<comment type="similarity">
    <text evidence="1">Belongs to the peptidase C48 family.</text>
</comment>
<name>A0A317V096_9EURO</name>
<comment type="caution">
    <text evidence="7">The sequence shown here is derived from an EMBL/GenBank/DDBJ whole genome shotgun (WGS) entry which is preliminary data.</text>
</comment>
<evidence type="ECO:0000256" key="4">
    <source>
        <dbReference type="ARBA" id="ARBA00022807"/>
    </source>
</evidence>
<dbReference type="InterPro" id="IPR038765">
    <property type="entry name" value="Papain-like_cys_pep_sf"/>
</dbReference>
<evidence type="ECO:0000256" key="2">
    <source>
        <dbReference type="ARBA" id="ARBA00022670"/>
    </source>
</evidence>
<dbReference type="RefSeq" id="XP_025394565.1">
    <property type="nucleotide sequence ID" value="XM_025544410.1"/>
</dbReference>
<dbReference type="GO" id="GO:0016926">
    <property type="term" value="P:protein desumoylation"/>
    <property type="evidence" value="ECO:0007669"/>
    <property type="project" value="TreeGrafter"/>
</dbReference>
<gene>
    <name evidence="7" type="ORF">BO70DRAFT_366733</name>
</gene>
<dbReference type="Gene3D" id="3.40.395.10">
    <property type="entry name" value="Adenoviral Proteinase, Chain A"/>
    <property type="match status" value="1"/>
</dbReference>
<keyword evidence="8" id="KW-1185">Reference proteome</keyword>
<keyword evidence="3" id="KW-0378">Hydrolase</keyword>
<proteinExistence type="inferred from homology"/>
<dbReference type="InterPro" id="IPR003653">
    <property type="entry name" value="Peptidase_C48_C"/>
</dbReference>
<evidence type="ECO:0000259" key="6">
    <source>
        <dbReference type="PROSITE" id="PS50600"/>
    </source>
</evidence>
<dbReference type="EMBL" id="MSFL01000051">
    <property type="protein sequence ID" value="PWY65610.1"/>
    <property type="molecule type" value="Genomic_DNA"/>
</dbReference>
<keyword evidence="2" id="KW-0645">Protease</keyword>